<dbReference type="EnsemblMetazoa" id="XM_022803891">
    <property type="protein sequence ID" value="XP_022659626"/>
    <property type="gene ID" value="LOC111249684"/>
</dbReference>
<evidence type="ECO:0000256" key="1">
    <source>
        <dbReference type="SAM" id="MobiDB-lite"/>
    </source>
</evidence>
<dbReference type="OrthoDB" id="661148at2759"/>
<name>A0A7M7KDW8_VARDE</name>
<dbReference type="Pfam" id="PF14555">
    <property type="entry name" value="UBA_4"/>
    <property type="match status" value="1"/>
</dbReference>
<dbReference type="InParanoid" id="A0A7M7KDW8"/>
<feature type="region of interest" description="Disordered" evidence="1">
    <location>
        <begin position="1"/>
        <end position="26"/>
    </location>
</feature>
<dbReference type="Gene3D" id="2.60.40.10">
    <property type="entry name" value="Immunoglobulins"/>
    <property type="match status" value="1"/>
</dbReference>
<dbReference type="PANTHER" id="PTHR20930:SF0">
    <property type="entry name" value="PROTEIN ILRUN"/>
    <property type="match status" value="1"/>
</dbReference>
<proteinExistence type="predicted"/>
<evidence type="ECO:0000313" key="3">
    <source>
        <dbReference type="EnsemblMetazoa" id="XP_022659626"/>
    </source>
</evidence>
<dbReference type="InterPro" id="IPR039517">
    <property type="entry name" value="C6orf106_UBA-like"/>
</dbReference>
<dbReference type="PANTHER" id="PTHR20930">
    <property type="entry name" value="OVARIAN CARCINOMA ANTIGEN CA125-RELATED"/>
    <property type="match status" value="1"/>
</dbReference>
<accession>A0A7M7KDW8</accession>
<protein>
    <recommendedName>
        <fullName evidence="2">Nbr1 FW domain-containing protein</fullName>
    </recommendedName>
</protein>
<dbReference type="Proteomes" id="UP000594260">
    <property type="component" value="Unplaced"/>
</dbReference>
<dbReference type="Gene3D" id="1.10.8.10">
    <property type="entry name" value="DNA helicase RuvA subunit, C-terminal domain"/>
    <property type="match status" value="1"/>
</dbReference>
<keyword evidence="4" id="KW-1185">Reference proteome</keyword>
<dbReference type="CDD" id="cd14947">
    <property type="entry name" value="NBR1_like"/>
    <property type="match status" value="1"/>
</dbReference>
<reference evidence="3" key="1">
    <citation type="submission" date="2021-01" db="UniProtKB">
        <authorList>
            <consortium name="EnsemblMetazoa"/>
        </authorList>
    </citation>
    <scope>IDENTIFICATION</scope>
</reference>
<dbReference type="GeneID" id="111249684"/>
<dbReference type="InterPro" id="IPR032350">
    <property type="entry name" value="Nbr1_FW"/>
</dbReference>
<dbReference type="Pfam" id="PF16158">
    <property type="entry name" value="N_BRCA1_IG"/>
    <property type="match status" value="1"/>
</dbReference>
<dbReference type="AlphaFoldDB" id="A0A7M7KDW8"/>
<dbReference type="RefSeq" id="XP_022659626.1">
    <property type="nucleotide sequence ID" value="XM_022803891.1"/>
</dbReference>
<feature type="compositionally biased region" description="Low complexity" evidence="1">
    <location>
        <begin position="1"/>
        <end position="20"/>
    </location>
</feature>
<feature type="domain" description="Nbr1 FW" evidence="2">
    <location>
        <begin position="189"/>
        <end position="286"/>
    </location>
</feature>
<dbReference type="CDD" id="cd14349">
    <property type="entry name" value="UBA_CF106"/>
    <property type="match status" value="1"/>
</dbReference>
<evidence type="ECO:0000259" key="2">
    <source>
        <dbReference type="Pfam" id="PF16158"/>
    </source>
</evidence>
<sequence>MEVDDTTTTTGSEEQQQPQQMDPDWGGLLQEFSRMGTTDRDVLIQRMQQLAEGLSQTESAFFLDMNNWNLEAAVWSYFEFSQNFSGKNPSGGNAIAATSTNSSNANTEYSSSCSSSSNNVVKTDSCTGWEQISNRNSSSSSSGTGSAQAYFDSFTGPVNRANSEEALAAAVSQWAIQPARAMSLVEDRTIGNGEAVTPDTAFVKTLRVRNSGPQAWPRGSVFKYVSGDFLKGDDAVRLDQSVAPNEEIDLSIRLLSPAEPGRYQSQWRLYDDDGPFGDTIWIAFQVQEGGVLAVTQQMDACHA</sequence>
<organism evidence="3 4">
    <name type="scientific">Varroa destructor</name>
    <name type="common">Honeybee mite</name>
    <dbReference type="NCBI Taxonomy" id="109461"/>
    <lineage>
        <taxon>Eukaryota</taxon>
        <taxon>Metazoa</taxon>
        <taxon>Ecdysozoa</taxon>
        <taxon>Arthropoda</taxon>
        <taxon>Chelicerata</taxon>
        <taxon>Arachnida</taxon>
        <taxon>Acari</taxon>
        <taxon>Parasitiformes</taxon>
        <taxon>Mesostigmata</taxon>
        <taxon>Gamasina</taxon>
        <taxon>Dermanyssoidea</taxon>
        <taxon>Varroidae</taxon>
        <taxon>Varroa</taxon>
    </lineage>
</organism>
<evidence type="ECO:0000313" key="4">
    <source>
        <dbReference type="Proteomes" id="UP000594260"/>
    </source>
</evidence>
<dbReference type="InterPro" id="IPR013783">
    <property type="entry name" value="Ig-like_fold"/>
</dbReference>
<dbReference type="KEGG" id="vde:111249684"/>